<evidence type="ECO:0000256" key="1">
    <source>
        <dbReference type="SAM" id="Phobius"/>
    </source>
</evidence>
<dbReference type="EMBL" id="BLPG01000001">
    <property type="protein sequence ID" value="GFJ92587.1"/>
    <property type="molecule type" value="Genomic_DNA"/>
</dbReference>
<gene>
    <name evidence="2" type="ORF">Prum_062290</name>
</gene>
<proteinExistence type="predicted"/>
<sequence length="230" mass="24877">MGVGAGGQGGSSRLLMAAGAMVVALMLVITIVAAGVVVAAAIAGMESPEAWSRWANVGESFGVLDSLLSGLAFAALIVTLWIQFRELRVQQSELRLQRDAIERSSEELRRSAEASMRMLHFELVRMSIDDPALADVWPHPPAAADPADRRQLIYANLIFQHVALAMTVAGDSDEAVRRQLRHLLTSPVMRRYWAAAAAERAAMVIDGTEDARIARLGDEVYRDLDRGAAA</sequence>
<evidence type="ECO:0000313" key="3">
    <source>
        <dbReference type="Proteomes" id="UP000482960"/>
    </source>
</evidence>
<protein>
    <submittedName>
        <fullName evidence="2">Uncharacterized protein</fullName>
    </submittedName>
</protein>
<dbReference type="AlphaFoldDB" id="A0A6V8LEW4"/>
<keyword evidence="3" id="KW-1185">Reference proteome</keyword>
<accession>A0A6V8LEW4</accession>
<dbReference type="Proteomes" id="UP000482960">
    <property type="component" value="Unassembled WGS sequence"/>
</dbReference>
<keyword evidence="1" id="KW-0812">Transmembrane</keyword>
<comment type="caution">
    <text evidence="2">The sequence shown here is derived from an EMBL/GenBank/DDBJ whole genome shotgun (WGS) entry which is preliminary data.</text>
</comment>
<dbReference type="InterPro" id="IPR045728">
    <property type="entry name" value="DUF6082"/>
</dbReference>
<dbReference type="RefSeq" id="WP_173079421.1">
    <property type="nucleotide sequence ID" value="NZ_BAABJB010000011.1"/>
</dbReference>
<name>A0A6V8LEW4_9ACTN</name>
<feature type="transmembrane region" description="Helical" evidence="1">
    <location>
        <begin position="63"/>
        <end position="82"/>
    </location>
</feature>
<reference evidence="2 3" key="2">
    <citation type="submission" date="2020-03" db="EMBL/GenBank/DDBJ databases">
        <authorList>
            <person name="Ichikawa N."/>
            <person name="Kimura A."/>
            <person name="Kitahashi Y."/>
            <person name="Uohara A."/>
        </authorList>
    </citation>
    <scope>NUCLEOTIDE SEQUENCE [LARGE SCALE GENOMIC DNA]</scope>
    <source>
        <strain evidence="2 3">NBRC 108638</strain>
    </source>
</reference>
<keyword evidence="1" id="KW-0472">Membrane</keyword>
<evidence type="ECO:0000313" key="2">
    <source>
        <dbReference type="EMBL" id="GFJ92587.1"/>
    </source>
</evidence>
<feature type="transmembrane region" description="Helical" evidence="1">
    <location>
        <begin position="14"/>
        <end position="43"/>
    </location>
</feature>
<keyword evidence="1" id="KW-1133">Transmembrane helix</keyword>
<dbReference type="Pfam" id="PF19560">
    <property type="entry name" value="DUF6082"/>
    <property type="match status" value="1"/>
</dbReference>
<reference evidence="2 3" key="1">
    <citation type="submission" date="2020-03" db="EMBL/GenBank/DDBJ databases">
        <title>Whole genome shotgun sequence of Phytohabitans rumicis NBRC 108638.</title>
        <authorList>
            <person name="Komaki H."/>
            <person name="Tamura T."/>
        </authorList>
    </citation>
    <scope>NUCLEOTIDE SEQUENCE [LARGE SCALE GENOMIC DNA]</scope>
    <source>
        <strain evidence="2 3">NBRC 108638</strain>
    </source>
</reference>
<organism evidence="2 3">
    <name type="scientific">Phytohabitans rumicis</name>
    <dbReference type="NCBI Taxonomy" id="1076125"/>
    <lineage>
        <taxon>Bacteria</taxon>
        <taxon>Bacillati</taxon>
        <taxon>Actinomycetota</taxon>
        <taxon>Actinomycetes</taxon>
        <taxon>Micromonosporales</taxon>
        <taxon>Micromonosporaceae</taxon>
    </lineage>
</organism>